<feature type="signal peptide" evidence="1">
    <location>
        <begin position="1"/>
        <end position="25"/>
    </location>
</feature>
<protein>
    <recommendedName>
        <fullName evidence="4">DUF3761 domain-containing protein</fullName>
    </recommendedName>
</protein>
<evidence type="ECO:0008006" key="4">
    <source>
        <dbReference type="Google" id="ProtNLM"/>
    </source>
</evidence>
<organism evidence="2 3">
    <name type="scientific">Mycolicibacterium hippocampi</name>
    <dbReference type="NCBI Taxonomy" id="659824"/>
    <lineage>
        <taxon>Bacteria</taxon>
        <taxon>Bacillati</taxon>
        <taxon>Actinomycetota</taxon>
        <taxon>Actinomycetes</taxon>
        <taxon>Mycobacteriales</taxon>
        <taxon>Mycobacteriaceae</taxon>
        <taxon>Mycolicibacterium</taxon>
    </lineage>
</organism>
<keyword evidence="1" id="KW-0732">Signal</keyword>
<proteinExistence type="predicted"/>
<reference evidence="2 3" key="1">
    <citation type="submission" date="2020-05" db="EMBL/GenBank/DDBJ databases">
        <title>Draft genome sequence of Mycobacterium hippocampi DL, isolated from European seabass, Dicentrarchus labrax, reared in fish farms.</title>
        <authorList>
            <person name="Stathopoulou P."/>
            <person name="Asimakis E."/>
            <person name="Tzokas K."/>
            <person name="Batargias C."/>
            <person name="Tsiamis G."/>
        </authorList>
    </citation>
    <scope>NUCLEOTIDE SEQUENCE [LARGE SCALE GENOMIC DNA]</scope>
    <source>
        <strain evidence="2 3">DL</strain>
    </source>
</reference>
<evidence type="ECO:0000313" key="2">
    <source>
        <dbReference type="EMBL" id="NVN49118.1"/>
    </source>
</evidence>
<comment type="caution">
    <text evidence="2">The sequence shown here is derived from an EMBL/GenBank/DDBJ whole genome shotgun (WGS) entry which is preliminary data.</text>
</comment>
<sequence length="87" mass="8907">MTSTIVTRIGLGVAAAAFMTGIAFGASPLASALPEGTIKSECKSAGGTYSTGVGPDGNRYSDCIYKDSSGVVHTDQYKNGKYTGTFE</sequence>
<name>A0A850PFT8_9MYCO</name>
<dbReference type="EMBL" id="JABFYL010000011">
    <property type="protein sequence ID" value="NVN49118.1"/>
    <property type="molecule type" value="Genomic_DNA"/>
</dbReference>
<accession>A0A850PFT8</accession>
<feature type="chain" id="PRO_5039182579" description="DUF3761 domain-containing protein" evidence="1">
    <location>
        <begin position="26"/>
        <end position="87"/>
    </location>
</feature>
<dbReference type="RefSeq" id="WP_178357510.1">
    <property type="nucleotide sequence ID" value="NZ_JABFYL010000011.1"/>
</dbReference>
<evidence type="ECO:0000256" key="1">
    <source>
        <dbReference type="SAM" id="SignalP"/>
    </source>
</evidence>
<gene>
    <name evidence="2" type="ORF">HLY00_3478</name>
</gene>
<keyword evidence="3" id="KW-1185">Reference proteome</keyword>
<dbReference type="Proteomes" id="UP000570517">
    <property type="component" value="Unassembled WGS sequence"/>
</dbReference>
<dbReference type="AlphaFoldDB" id="A0A850PFT8"/>
<evidence type="ECO:0000313" key="3">
    <source>
        <dbReference type="Proteomes" id="UP000570517"/>
    </source>
</evidence>